<evidence type="ECO:0000256" key="1">
    <source>
        <dbReference type="SAM" id="Phobius"/>
    </source>
</evidence>
<organism evidence="2 3">
    <name type="scientific">Holospora elegans E1</name>
    <dbReference type="NCBI Taxonomy" id="1427503"/>
    <lineage>
        <taxon>Bacteria</taxon>
        <taxon>Pseudomonadati</taxon>
        <taxon>Pseudomonadota</taxon>
        <taxon>Alphaproteobacteria</taxon>
        <taxon>Holosporales</taxon>
        <taxon>Holosporaceae</taxon>
        <taxon>Holospora</taxon>
    </lineage>
</organism>
<feature type="transmembrane region" description="Helical" evidence="1">
    <location>
        <begin position="25"/>
        <end position="44"/>
    </location>
</feature>
<name>A0A023DZS6_9PROT</name>
<evidence type="ECO:0000313" key="3">
    <source>
        <dbReference type="Proteomes" id="UP000024842"/>
    </source>
</evidence>
<evidence type="ECO:0000313" key="2">
    <source>
        <dbReference type="EMBL" id="GAJ46628.1"/>
    </source>
</evidence>
<dbReference type="Proteomes" id="UP000024842">
    <property type="component" value="Unassembled WGS sequence"/>
</dbReference>
<protein>
    <submittedName>
        <fullName evidence="2">Uncharacterized protein</fullName>
    </submittedName>
</protein>
<dbReference type="AlphaFoldDB" id="A0A023DZS6"/>
<comment type="caution">
    <text evidence="2">The sequence shown here is derived from an EMBL/GenBank/DDBJ whole genome shotgun (WGS) entry which is preliminary data.</text>
</comment>
<dbReference type="EMBL" id="BAUP01000121">
    <property type="protein sequence ID" value="GAJ46628.1"/>
    <property type="molecule type" value="Genomic_DNA"/>
</dbReference>
<dbReference type="OrthoDB" id="8478716at2"/>
<dbReference type="STRING" id="1427503.HE1_00965"/>
<reference evidence="2 3" key="1">
    <citation type="journal article" date="2014" name="FEMS Microbiol. Lett.">
        <title>Draft genome sequences of three Holospora species (Holospora obtusa, Holospora undulata, and Holospora elegans), endonuclear symbiotic bacteria of the ciliate Paramecium caudatum.</title>
        <authorList>
            <person name="Dohra H."/>
            <person name="Tanaka K."/>
            <person name="Suzuki T."/>
            <person name="Fujishima M."/>
            <person name="Suzuki H."/>
        </authorList>
    </citation>
    <scope>NUCLEOTIDE SEQUENCE [LARGE SCALE GENOMIC DNA]</scope>
    <source>
        <strain evidence="2 3">E1</strain>
    </source>
</reference>
<keyword evidence="1" id="KW-1133">Transmembrane helix</keyword>
<keyword evidence="1" id="KW-0812">Transmembrane</keyword>
<keyword evidence="3" id="KW-1185">Reference proteome</keyword>
<accession>A0A023DZS6</accession>
<sequence length="215" mass="23553">MFVGLFLFSFRNVLSQRQKGFILWEVVIGLAVFGVIAGAGMKMWKIVDQGRFVRTCEQIQTIVTQLRHYKCVHAGLPEESALENSQALSMASSKIWDTLSEEQWIDGVSSSAIHPSKVYPKNALGGGAGLVRATFNERSGIWLVLAKETQHGLNGALFTPKEAERLSTTWGDGSPDSINFSAKEGMGISEGGCVEGKSFSKNSHRSCIVYLFVMD</sequence>
<gene>
    <name evidence="2" type="ORF">HE1_00965</name>
</gene>
<keyword evidence="1" id="KW-0472">Membrane</keyword>
<proteinExistence type="predicted"/>